<dbReference type="InterPro" id="IPR036378">
    <property type="entry name" value="FAS1_dom_sf"/>
</dbReference>
<evidence type="ECO:0000313" key="3">
    <source>
        <dbReference type="EMBL" id="KPI36549.1"/>
    </source>
</evidence>
<sequence length="418" mass="43362">MRTTTALQLLLAASATAQDLVSILQSQPDLSTLLELVQIANLTDTLAAATNITIIAPTNDAFAARAAENDPEAEALRQRNDSATIGGLLRNHVFQGYYPSSAIGEVPTFAQTLVSPEEQNDIQPSQQSPAAIDVLSSEFTVSTVTEADIMVGADVVVHKVNAVMSFGVPALLFLGRYGYNGLNAVLIESDLGVFAGNDISSSDETPVTDVTFFIPTDLALEEISSVLATANQSTLQAVLSYHLIQDNIIFSPSLSNTTVPTVGGQDLTITVADDGSVFVNQAKVILPNVILYEGVAHIIDSVLNPLVPFERSELQPSLPAADRVAFEGATSSSPLPFTASTFTDQATAVSIDPVFSTAPAVSLATSTATASDSATSASATEASASASTFAGAGNTREVSGPIQTGAAVLAAAYFGLWF</sequence>
<feature type="signal peptide" evidence="1">
    <location>
        <begin position="1"/>
        <end position="17"/>
    </location>
</feature>
<evidence type="ECO:0000313" key="4">
    <source>
        <dbReference type="Proteomes" id="UP000038010"/>
    </source>
</evidence>
<dbReference type="InterPro" id="IPR050904">
    <property type="entry name" value="Adhesion/Biosynth-related"/>
</dbReference>
<dbReference type="Pfam" id="PF02469">
    <property type="entry name" value="Fasciclin"/>
    <property type="match status" value="2"/>
</dbReference>
<dbReference type="SUPFAM" id="SSF82153">
    <property type="entry name" value="FAS1 domain"/>
    <property type="match status" value="2"/>
</dbReference>
<dbReference type="STRING" id="1664694.A0A0N0NJF0"/>
<reference evidence="3 4" key="1">
    <citation type="submission" date="2015-06" db="EMBL/GenBank/DDBJ databases">
        <title>Draft genome of the ant-associated black yeast Phialophora attae CBS 131958.</title>
        <authorList>
            <person name="Moreno L.F."/>
            <person name="Stielow B.J."/>
            <person name="de Hoog S."/>
            <person name="Vicente V.A."/>
            <person name="Weiss V.A."/>
            <person name="de Vries M."/>
            <person name="Cruz L.M."/>
            <person name="Souza E.M."/>
        </authorList>
    </citation>
    <scope>NUCLEOTIDE SEQUENCE [LARGE SCALE GENOMIC DNA]</scope>
    <source>
        <strain evidence="3 4">CBS 131958</strain>
    </source>
</reference>
<evidence type="ECO:0000259" key="2">
    <source>
        <dbReference type="PROSITE" id="PS50213"/>
    </source>
</evidence>
<feature type="domain" description="FAS1" evidence="2">
    <location>
        <begin position="17"/>
        <end position="303"/>
    </location>
</feature>
<evidence type="ECO:0000256" key="1">
    <source>
        <dbReference type="SAM" id="SignalP"/>
    </source>
</evidence>
<protein>
    <recommendedName>
        <fullName evidence="2">FAS1 domain-containing protein</fullName>
    </recommendedName>
</protein>
<dbReference type="Gene3D" id="2.30.180.10">
    <property type="entry name" value="FAS1 domain"/>
    <property type="match status" value="2"/>
</dbReference>
<gene>
    <name evidence="3" type="ORF">AB675_4418</name>
</gene>
<dbReference type="VEuPathDB" id="FungiDB:AB675_4418"/>
<dbReference type="GO" id="GO:0016236">
    <property type="term" value="P:macroautophagy"/>
    <property type="evidence" value="ECO:0007669"/>
    <property type="project" value="TreeGrafter"/>
</dbReference>
<dbReference type="Proteomes" id="UP000038010">
    <property type="component" value="Unassembled WGS sequence"/>
</dbReference>
<dbReference type="AlphaFoldDB" id="A0A0N0NJF0"/>
<dbReference type="PANTHER" id="PTHR10900">
    <property type="entry name" value="PERIOSTIN-RELATED"/>
    <property type="match status" value="1"/>
</dbReference>
<dbReference type="InterPro" id="IPR000782">
    <property type="entry name" value="FAS1_domain"/>
</dbReference>
<dbReference type="RefSeq" id="XP_017996512.1">
    <property type="nucleotide sequence ID" value="XM_018144556.1"/>
</dbReference>
<dbReference type="OrthoDB" id="286301at2759"/>
<dbReference type="GO" id="GO:0000329">
    <property type="term" value="C:fungal-type vacuole membrane"/>
    <property type="evidence" value="ECO:0007669"/>
    <property type="project" value="TreeGrafter"/>
</dbReference>
<feature type="chain" id="PRO_5005856796" description="FAS1 domain-containing protein" evidence="1">
    <location>
        <begin position="18"/>
        <end position="418"/>
    </location>
</feature>
<comment type="caution">
    <text evidence="3">The sequence shown here is derived from an EMBL/GenBank/DDBJ whole genome shotgun (WGS) entry which is preliminary data.</text>
</comment>
<keyword evidence="1" id="KW-0732">Signal</keyword>
<dbReference type="EMBL" id="LFJN01000030">
    <property type="protein sequence ID" value="KPI36549.1"/>
    <property type="molecule type" value="Genomic_DNA"/>
</dbReference>
<dbReference type="SMART" id="SM00554">
    <property type="entry name" value="FAS1"/>
    <property type="match status" value="2"/>
</dbReference>
<keyword evidence="4" id="KW-1185">Reference proteome</keyword>
<dbReference type="GeneID" id="28736436"/>
<accession>A0A0N0NJF0</accession>
<proteinExistence type="predicted"/>
<name>A0A0N0NJF0_9EURO</name>
<dbReference type="PANTHER" id="PTHR10900:SF77">
    <property type="entry name" value="FI19380P1"/>
    <property type="match status" value="1"/>
</dbReference>
<dbReference type="PROSITE" id="PS50213">
    <property type="entry name" value="FAS1"/>
    <property type="match status" value="1"/>
</dbReference>
<organism evidence="3 4">
    <name type="scientific">Cyphellophora attinorum</name>
    <dbReference type="NCBI Taxonomy" id="1664694"/>
    <lineage>
        <taxon>Eukaryota</taxon>
        <taxon>Fungi</taxon>
        <taxon>Dikarya</taxon>
        <taxon>Ascomycota</taxon>
        <taxon>Pezizomycotina</taxon>
        <taxon>Eurotiomycetes</taxon>
        <taxon>Chaetothyriomycetidae</taxon>
        <taxon>Chaetothyriales</taxon>
        <taxon>Cyphellophoraceae</taxon>
        <taxon>Cyphellophora</taxon>
    </lineage>
</organism>